<dbReference type="GeneTree" id="ENSGT00940000157091"/>
<dbReference type="InterPro" id="IPR041491">
    <property type="entry name" value="TRPM_SLOG"/>
</dbReference>
<evidence type="ECO:0000313" key="3">
    <source>
        <dbReference type="Proteomes" id="UP000261540"/>
    </source>
</evidence>
<reference evidence="2" key="2">
    <citation type="submission" date="2025-09" db="UniProtKB">
        <authorList>
            <consortium name="Ensembl"/>
        </authorList>
    </citation>
    <scope>IDENTIFICATION</scope>
</reference>
<dbReference type="Proteomes" id="UP000261540">
    <property type="component" value="Unplaced"/>
</dbReference>
<organism evidence="2 3">
    <name type="scientific">Paramormyrops kingsleyae</name>
    <dbReference type="NCBI Taxonomy" id="1676925"/>
    <lineage>
        <taxon>Eukaryota</taxon>
        <taxon>Metazoa</taxon>
        <taxon>Chordata</taxon>
        <taxon>Craniata</taxon>
        <taxon>Vertebrata</taxon>
        <taxon>Euteleostomi</taxon>
        <taxon>Actinopterygii</taxon>
        <taxon>Neopterygii</taxon>
        <taxon>Teleostei</taxon>
        <taxon>Osteoglossocephala</taxon>
        <taxon>Osteoglossomorpha</taxon>
        <taxon>Osteoglossiformes</taxon>
        <taxon>Mormyridae</taxon>
        <taxon>Paramormyrops</taxon>
    </lineage>
</organism>
<name>A0A3B3Q5V6_9TELE</name>
<protein>
    <recommendedName>
        <fullName evidence="1">TRPM SLOG domain-containing protein</fullName>
    </recommendedName>
</protein>
<dbReference type="InterPro" id="IPR050927">
    <property type="entry name" value="TRPM"/>
</dbReference>
<dbReference type="GO" id="GO:0055080">
    <property type="term" value="P:monoatomic cation homeostasis"/>
    <property type="evidence" value="ECO:0007669"/>
    <property type="project" value="TreeGrafter"/>
</dbReference>
<accession>A0A3B3Q5V6</accession>
<evidence type="ECO:0000313" key="2">
    <source>
        <dbReference type="Ensembl" id="ENSPKIP00000000791.1"/>
    </source>
</evidence>
<dbReference type="AlphaFoldDB" id="A0A3B3Q5V6"/>
<keyword evidence="3" id="KW-1185">Reference proteome</keyword>
<dbReference type="Ensembl" id="ENSPKIT00000024691.1">
    <property type="protein sequence ID" value="ENSPKIP00000000791.1"/>
    <property type="gene ID" value="ENSPKIG00000019319.1"/>
</dbReference>
<dbReference type="GO" id="GO:0005886">
    <property type="term" value="C:plasma membrane"/>
    <property type="evidence" value="ECO:0007669"/>
    <property type="project" value="TreeGrafter"/>
</dbReference>
<evidence type="ECO:0000259" key="1">
    <source>
        <dbReference type="Pfam" id="PF18139"/>
    </source>
</evidence>
<sequence length="300" mass="32935">MRTFVRLSHDSKPELVFQLLLREWQMELPKMVISVHGGARNFGLHPRIKQVVGKGLVRAAASTGAWILTGGLNTGAAKHVGDALKEYSSKSSWKLCTIGIAPWGIIENREDLIGRHVVPYQTLLAPLSKLDVLNSLHSHFLLVDDGTVGRAGAEVQLRRDLERHISLQRIHTRIGQGVPVVVLILEGGPREIQTVLDYVQESPPVPVVVCEGTGRAADILAHIHKQTEEGGDTLSALRTLPDGVENEVIATIRKTFSLTRSGAVQLFQVLMECMKHKEVVSWPAGALHIFGFPLIFNSLC</sequence>
<dbReference type="PANTHER" id="PTHR13800">
    <property type="entry name" value="TRANSIENT RECEPTOR POTENTIAL CATION CHANNEL, SUBFAMILY M, MEMBER 6"/>
    <property type="match status" value="1"/>
</dbReference>
<feature type="domain" description="TRPM SLOG" evidence="1">
    <location>
        <begin position="3"/>
        <end position="273"/>
    </location>
</feature>
<reference evidence="2" key="1">
    <citation type="submission" date="2025-08" db="UniProtKB">
        <authorList>
            <consortium name="Ensembl"/>
        </authorList>
    </citation>
    <scope>IDENTIFICATION</scope>
</reference>
<proteinExistence type="predicted"/>
<dbReference type="Pfam" id="PF18139">
    <property type="entry name" value="LSDAT_euk"/>
    <property type="match status" value="1"/>
</dbReference>
<dbReference type="GO" id="GO:0005262">
    <property type="term" value="F:calcium channel activity"/>
    <property type="evidence" value="ECO:0007669"/>
    <property type="project" value="TreeGrafter"/>
</dbReference>
<dbReference type="STRING" id="1676925.ENSPKIP00000000791"/>
<dbReference type="PANTHER" id="PTHR13800:SF8">
    <property type="entry name" value="TRANSIENT RECEPTOR POTENTIAL CATION CHANNEL SUBFAMILY M MEMBER 7"/>
    <property type="match status" value="1"/>
</dbReference>